<accession>A0ABY2QC52</accession>
<keyword evidence="2" id="KW-1185">Reference proteome</keyword>
<proteinExistence type="predicted"/>
<dbReference type="Proteomes" id="UP000306441">
    <property type="component" value="Unassembled WGS sequence"/>
</dbReference>
<reference evidence="1 2" key="1">
    <citation type="submission" date="2019-04" db="EMBL/GenBank/DDBJ databases">
        <title>Mesorhizobium composti sp. nov., isolated from compost.</title>
        <authorList>
            <person name="Lin S.-Y."/>
            <person name="Hameed A."/>
            <person name="Hsieh Y.-T."/>
            <person name="Young C.-C."/>
        </authorList>
    </citation>
    <scope>NUCLEOTIDE SEQUENCE [LARGE SCALE GENOMIC DNA]</scope>
    <source>
        <strain evidence="1 2">CC-YTH430</strain>
    </source>
</reference>
<name>A0ABY2QC52_9HYPH</name>
<dbReference type="RefSeq" id="WP_136353103.1">
    <property type="nucleotide sequence ID" value="NZ_SSNY01000001.1"/>
</dbReference>
<gene>
    <name evidence="1" type="ORF">E6C48_01070</name>
</gene>
<organism evidence="1 2">
    <name type="scientific">Ollibium composti</name>
    <dbReference type="NCBI Taxonomy" id="2675109"/>
    <lineage>
        <taxon>Bacteria</taxon>
        <taxon>Pseudomonadati</taxon>
        <taxon>Pseudomonadota</taxon>
        <taxon>Alphaproteobacteria</taxon>
        <taxon>Hyphomicrobiales</taxon>
        <taxon>Phyllobacteriaceae</taxon>
        <taxon>Ollibium</taxon>
    </lineage>
</organism>
<protein>
    <submittedName>
        <fullName evidence="1">Winged helix-turn-helix domain-containing protein</fullName>
    </submittedName>
</protein>
<dbReference type="InterPro" id="IPR009351">
    <property type="entry name" value="AlkZ-like"/>
</dbReference>
<evidence type="ECO:0000313" key="1">
    <source>
        <dbReference type="EMBL" id="THF59685.1"/>
    </source>
</evidence>
<dbReference type="Pfam" id="PF06224">
    <property type="entry name" value="AlkZ-like"/>
    <property type="match status" value="1"/>
</dbReference>
<dbReference type="PANTHER" id="PTHR30528">
    <property type="entry name" value="CYTOPLASMIC PROTEIN"/>
    <property type="match status" value="1"/>
</dbReference>
<evidence type="ECO:0000313" key="2">
    <source>
        <dbReference type="Proteomes" id="UP000306441"/>
    </source>
</evidence>
<sequence length="407" mass="45959">MKEKISLAAARRIALAAQGFADAGPGITPDRRHLKRVLARTGLFQIDSVAAVVRAHYMPLYSRLGPYPVSLLDDASVGRNRLLFEYWAHEASLLPVETWPLLQWRMERARANDPAEIYKGLAEWANGNRAFIEDIHNEVKTRGPIPASDIEGHKGKGGWWGWSDAKAAFEWLFWAGLITTHSRRGFERYYDLPERVLPKSVLDLPVPSARDAHRELLAMSARAHGVATYACLRDYFRLAPEETKTALDELVEDGTLKPVRVEGWNKPAFLHKDARTPRRIEARTLLAPFDPVVFERARAEALFGFRYRIEIYTPAEKRQYGYYVLPFLLGDRIVARVDLRADRPASVLRVHAAYAEEAAPADTAAHLFEELLRMQGWLALERLDITPAGDLGPALLDLARQPVAKRA</sequence>
<dbReference type="PANTHER" id="PTHR30528:SF0">
    <property type="entry name" value="CYTOPLASMIC PROTEIN"/>
    <property type="match status" value="1"/>
</dbReference>
<comment type="caution">
    <text evidence="1">The sequence shown here is derived from an EMBL/GenBank/DDBJ whole genome shotgun (WGS) entry which is preliminary data.</text>
</comment>
<dbReference type="EMBL" id="SSNY01000001">
    <property type="protein sequence ID" value="THF59685.1"/>
    <property type="molecule type" value="Genomic_DNA"/>
</dbReference>